<dbReference type="RefSeq" id="WP_264815267.1">
    <property type="nucleotide sequence ID" value="NZ_BAPV01000010.1"/>
</dbReference>
<keyword evidence="1" id="KW-1134">Transmembrane beta strand</keyword>
<protein>
    <submittedName>
        <fullName evidence="6">Hemolysin activation/secretion protein</fullName>
    </submittedName>
</protein>
<dbReference type="Gene3D" id="3.10.20.310">
    <property type="entry name" value="membrane protein fhac"/>
    <property type="match status" value="1"/>
</dbReference>
<dbReference type="InterPro" id="IPR005565">
    <property type="entry name" value="Hemolysn_activator_HlyB_C"/>
</dbReference>
<dbReference type="Proteomes" id="UP001062776">
    <property type="component" value="Unassembled WGS sequence"/>
</dbReference>
<dbReference type="PANTHER" id="PTHR34597:SF3">
    <property type="entry name" value="OUTER MEMBRANE TRANSPORTER CDIB"/>
    <property type="match status" value="1"/>
</dbReference>
<evidence type="ECO:0000259" key="4">
    <source>
        <dbReference type="Pfam" id="PF03865"/>
    </source>
</evidence>
<evidence type="ECO:0000256" key="1">
    <source>
        <dbReference type="ARBA" id="ARBA00022452"/>
    </source>
</evidence>
<evidence type="ECO:0000313" key="7">
    <source>
        <dbReference type="Proteomes" id="UP001062776"/>
    </source>
</evidence>
<keyword evidence="1" id="KW-0472">Membrane</keyword>
<keyword evidence="7" id="KW-1185">Reference proteome</keyword>
<feature type="domain" description="Haemolysin activator HlyB C-terminal" evidence="4">
    <location>
        <begin position="218"/>
        <end position="518"/>
    </location>
</feature>
<evidence type="ECO:0000256" key="3">
    <source>
        <dbReference type="ARBA" id="ARBA00023237"/>
    </source>
</evidence>
<organism evidence="6 7">
    <name type="scientific">Asaia krungthepensis NRIC 0535</name>
    <dbReference type="NCBI Taxonomy" id="1307925"/>
    <lineage>
        <taxon>Bacteria</taxon>
        <taxon>Pseudomonadati</taxon>
        <taxon>Pseudomonadota</taxon>
        <taxon>Alphaproteobacteria</taxon>
        <taxon>Acetobacterales</taxon>
        <taxon>Acetobacteraceae</taxon>
        <taxon>Asaia</taxon>
    </lineage>
</organism>
<proteinExistence type="predicted"/>
<feature type="domain" description="Polypeptide-transport-associated ShlB-type" evidence="5">
    <location>
        <begin position="94"/>
        <end position="156"/>
    </location>
</feature>
<reference evidence="6" key="1">
    <citation type="submission" date="2013-04" db="EMBL/GenBank/DDBJ databases">
        <title>The genome sequencing project of 58 acetic acid bacteria.</title>
        <authorList>
            <person name="Okamoto-Kainuma A."/>
            <person name="Ishikawa M."/>
            <person name="Umino S."/>
            <person name="Koizumi Y."/>
            <person name="Shiwa Y."/>
            <person name="Yoshikawa H."/>
            <person name="Matsutani M."/>
            <person name="Matsushita K."/>
        </authorList>
    </citation>
    <scope>NUCLEOTIDE SEQUENCE</scope>
    <source>
        <strain evidence="6">NRIC 0535</strain>
    </source>
</reference>
<dbReference type="Pfam" id="PF03865">
    <property type="entry name" value="ShlB"/>
    <property type="match status" value="1"/>
</dbReference>
<evidence type="ECO:0000259" key="5">
    <source>
        <dbReference type="Pfam" id="PF08479"/>
    </source>
</evidence>
<keyword evidence="2" id="KW-0812">Transmembrane</keyword>
<dbReference type="InterPro" id="IPR013686">
    <property type="entry name" value="Polypept-transport_assoc_ShlB"/>
</dbReference>
<dbReference type="EMBL" id="BAPV01000010">
    <property type="protein sequence ID" value="GBQ88023.1"/>
    <property type="molecule type" value="Genomic_DNA"/>
</dbReference>
<evidence type="ECO:0000313" key="6">
    <source>
        <dbReference type="EMBL" id="GBQ88023.1"/>
    </source>
</evidence>
<name>A0ABQ0Q2B5_9PROT</name>
<gene>
    <name evidence="6" type="ORF">AA0535_1431</name>
</gene>
<comment type="caution">
    <text evidence="6">The sequence shown here is derived from an EMBL/GenBank/DDBJ whole genome shotgun (WGS) entry which is preliminary data.</text>
</comment>
<keyword evidence="3" id="KW-0998">Cell outer membrane</keyword>
<dbReference type="PANTHER" id="PTHR34597">
    <property type="entry name" value="SLR1661 PROTEIN"/>
    <property type="match status" value="1"/>
</dbReference>
<dbReference type="Pfam" id="PF08479">
    <property type="entry name" value="POTRA_2"/>
    <property type="match status" value="1"/>
</dbReference>
<accession>A0ABQ0Q2B5</accession>
<evidence type="ECO:0000256" key="2">
    <source>
        <dbReference type="ARBA" id="ARBA00022692"/>
    </source>
</evidence>
<dbReference type="Gene3D" id="2.40.160.50">
    <property type="entry name" value="membrane protein fhac: a member of the omp85/tpsb transporter family"/>
    <property type="match status" value="1"/>
</dbReference>
<sequence length="581" mass="63566">MRRLRTIAGLIILVAGAFLLPHEGAARSILRPGGAASALPELSSSVPRQPALVPQALSSSRPALPLLRALVIAPMGMSAQQKRDRALTTVNLPLLETAAFAKRIMPFIGRSLSFGQMQELVDIVVGYYREKAHAFVTVSVPPQRVHAGVLRLDVLEYRIGALRVIGNQWFSDRVIRQQSGLSSGQVPTLDALQTDLRWLNINPFRTVDMVYRPGTTPGVTDVDLRVADRLPLYVYGAYDNQLDPTLGRLNWDLGVSWGDAFHLGQTLTYQLQRSVSGRFTGHNASWEIPLSSRDALLVFGNYSVSHPVADQPLSNKGISGQASLRWLHMLPHLALGARFGVDGTVQAGFDWKSTISDQFSAAVPLILANAETNQFVLGFIGSLQDPWGKTEINNQIVYGPPGISAYNKRGWYETIFPNAKPNYVYDRLLLKRALSLPFGLTANTKFGWQGATHNLLYSEQLMIGGMGTVRGYYVNTSFGSRGLMASEEIDTPGFSLGKWIGLKALDDKNTLGAFWDWGDNSQVHPAGIGPRVVTLSSLGTALSSKINRHLNVSIDAGWRLRRAASRGSRGVFCDFNLVAGF</sequence>
<dbReference type="InterPro" id="IPR051544">
    <property type="entry name" value="TPS_OM_transporter"/>
</dbReference>